<accession>A0A0G1DLC9</accession>
<dbReference type="Pfam" id="PF13083">
    <property type="entry name" value="KH_KhpA-B"/>
    <property type="match status" value="1"/>
</dbReference>
<dbReference type="AlphaFoldDB" id="A0A0G1DLC9"/>
<sequence>MKDFLHYLLNQIVNHPEDLEIEEEQINELSFQYTLKAEASDVGKIIGRDGKIIQAIRNAAKILAVKEGIHVRIQIA</sequence>
<dbReference type="PANTHER" id="PTHR34654:SF1">
    <property type="entry name" value="RNA-BINDING PROTEIN KHPA"/>
    <property type="match status" value="1"/>
</dbReference>
<evidence type="ECO:0000256" key="2">
    <source>
        <dbReference type="ARBA" id="ARBA00022884"/>
    </source>
</evidence>
<dbReference type="InterPro" id="IPR020627">
    <property type="entry name" value="KhpA"/>
</dbReference>
<comment type="caution">
    <text evidence="4">The sequence shown here is derived from an EMBL/GenBank/DDBJ whole genome shotgun (WGS) entry which is preliminary data.</text>
</comment>
<organism evidence="4 5">
    <name type="scientific">Candidatus Gottesmanbacteria bacterium GW2011_GWA2_43_14</name>
    <dbReference type="NCBI Taxonomy" id="1618443"/>
    <lineage>
        <taxon>Bacteria</taxon>
        <taxon>Candidatus Gottesmaniibacteriota</taxon>
    </lineage>
</organism>
<dbReference type="InterPro" id="IPR009019">
    <property type="entry name" value="KH_sf_prok-type"/>
</dbReference>
<dbReference type="GO" id="GO:0003723">
    <property type="term" value="F:RNA binding"/>
    <property type="evidence" value="ECO:0007669"/>
    <property type="project" value="UniProtKB-UniRule"/>
</dbReference>
<reference evidence="4 5" key="1">
    <citation type="journal article" date="2015" name="Nature">
        <title>rRNA introns, odd ribosomes, and small enigmatic genomes across a large radiation of phyla.</title>
        <authorList>
            <person name="Brown C.T."/>
            <person name="Hug L.A."/>
            <person name="Thomas B.C."/>
            <person name="Sharon I."/>
            <person name="Castelle C.J."/>
            <person name="Singh A."/>
            <person name="Wilkins M.J."/>
            <person name="Williams K.H."/>
            <person name="Banfield J.F."/>
        </authorList>
    </citation>
    <scope>NUCLEOTIDE SEQUENCE [LARGE SCALE GENOMIC DNA]</scope>
</reference>
<keyword evidence="2 3" id="KW-0694">RNA-binding</keyword>
<dbReference type="PANTHER" id="PTHR34654">
    <property type="entry name" value="UPF0109 PROTEIN SCO5592"/>
    <property type="match status" value="1"/>
</dbReference>
<keyword evidence="1" id="KW-0963">Cytoplasm</keyword>
<dbReference type="PROSITE" id="PS50084">
    <property type="entry name" value="KH_TYPE_1"/>
    <property type="match status" value="1"/>
</dbReference>
<dbReference type="EMBL" id="LCFP01000002">
    <property type="protein sequence ID" value="KKS98397.1"/>
    <property type="molecule type" value="Genomic_DNA"/>
</dbReference>
<protein>
    <submittedName>
        <fullName evidence="4">Uncharacterized protein</fullName>
    </submittedName>
</protein>
<dbReference type="Proteomes" id="UP000034894">
    <property type="component" value="Unassembled WGS sequence"/>
</dbReference>
<evidence type="ECO:0000256" key="1">
    <source>
        <dbReference type="ARBA" id="ARBA00022490"/>
    </source>
</evidence>
<dbReference type="SUPFAM" id="SSF54814">
    <property type="entry name" value="Prokaryotic type KH domain (KH-domain type II)"/>
    <property type="match status" value="1"/>
</dbReference>
<proteinExistence type="predicted"/>
<evidence type="ECO:0000313" key="5">
    <source>
        <dbReference type="Proteomes" id="UP000034894"/>
    </source>
</evidence>
<dbReference type="STRING" id="1618443.UV73_C0002G0111"/>
<name>A0A0G1DLC9_9BACT</name>
<evidence type="ECO:0000256" key="3">
    <source>
        <dbReference type="PROSITE-ProRule" id="PRU00117"/>
    </source>
</evidence>
<evidence type="ECO:0000313" key="4">
    <source>
        <dbReference type="EMBL" id="KKS98397.1"/>
    </source>
</evidence>
<dbReference type="CDD" id="cd22533">
    <property type="entry name" value="KH-II_YlqC-like"/>
    <property type="match status" value="1"/>
</dbReference>
<gene>
    <name evidence="4" type="ORF">UV73_C0002G0111</name>
</gene>